<dbReference type="EMBL" id="LXQA010137093">
    <property type="protein sequence ID" value="MCI23635.1"/>
    <property type="molecule type" value="Genomic_DNA"/>
</dbReference>
<dbReference type="Proteomes" id="UP000265520">
    <property type="component" value="Unassembled WGS sequence"/>
</dbReference>
<reference evidence="2 3" key="1">
    <citation type="journal article" date="2018" name="Front. Plant Sci.">
        <title>Red Clover (Trifolium pratense) and Zigzag Clover (T. medium) - A Picture of Genomic Similarities and Differences.</title>
        <authorList>
            <person name="Dluhosova J."/>
            <person name="Istvanek J."/>
            <person name="Nedelnik J."/>
            <person name="Repkova J."/>
        </authorList>
    </citation>
    <scope>NUCLEOTIDE SEQUENCE [LARGE SCALE GENOMIC DNA]</scope>
    <source>
        <strain evidence="3">cv. 10/8</strain>
        <tissue evidence="2">Leaf</tissue>
    </source>
</reference>
<evidence type="ECO:0000256" key="1">
    <source>
        <dbReference type="SAM" id="MobiDB-lite"/>
    </source>
</evidence>
<name>A0A392QK19_9FABA</name>
<feature type="compositionally biased region" description="Low complexity" evidence="1">
    <location>
        <begin position="105"/>
        <end position="115"/>
    </location>
</feature>
<feature type="region of interest" description="Disordered" evidence="1">
    <location>
        <begin position="65"/>
        <end position="144"/>
    </location>
</feature>
<organism evidence="2 3">
    <name type="scientific">Trifolium medium</name>
    <dbReference type="NCBI Taxonomy" id="97028"/>
    <lineage>
        <taxon>Eukaryota</taxon>
        <taxon>Viridiplantae</taxon>
        <taxon>Streptophyta</taxon>
        <taxon>Embryophyta</taxon>
        <taxon>Tracheophyta</taxon>
        <taxon>Spermatophyta</taxon>
        <taxon>Magnoliopsida</taxon>
        <taxon>eudicotyledons</taxon>
        <taxon>Gunneridae</taxon>
        <taxon>Pentapetalae</taxon>
        <taxon>rosids</taxon>
        <taxon>fabids</taxon>
        <taxon>Fabales</taxon>
        <taxon>Fabaceae</taxon>
        <taxon>Papilionoideae</taxon>
        <taxon>50 kb inversion clade</taxon>
        <taxon>NPAAA clade</taxon>
        <taxon>Hologalegina</taxon>
        <taxon>IRL clade</taxon>
        <taxon>Trifolieae</taxon>
        <taxon>Trifolium</taxon>
    </lineage>
</organism>
<dbReference type="AlphaFoldDB" id="A0A392QK19"/>
<sequence length="144" mass="15646">EDINLGYLLQHDIKRIASSDAAVFTLGHCNLITALCRRNKVPEEGEDDGVLEPVKSLDYKYFHSRFSSGPVNNRGDNGGQDRNEEVGEDQGMQDAMEEIDRYEGAAASASAAAASQGSPVFTLSELDMDDPDDFQNFMDPPASG</sequence>
<protein>
    <submittedName>
        <fullName evidence="2">Uncharacterized protein</fullName>
    </submittedName>
</protein>
<feature type="non-terminal residue" evidence="2">
    <location>
        <position position="1"/>
    </location>
</feature>
<evidence type="ECO:0000313" key="3">
    <source>
        <dbReference type="Proteomes" id="UP000265520"/>
    </source>
</evidence>
<proteinExistence type="predicted"/>
<comment type="caution">
    <text evidence="2">The sequence shown here is derived from an EMBL/GenBank/DDBJ whole genome shotgun (WGS) entry which is preliminary data.</text>
</comment>
<accession>A0A392QK19</accession>
<keyword evidence="3" id="KW-1185">Reference proteome</keyword>
<evidence type="ECO:0000313" key="2">
    <source>
        <dbReference type="EMBL" id="MCI23635.1"/>
    </source>
</evidence>